<evidence type="ECO:0000313" key="2">
    <source>
        <dbReference type="EMBL" id="MBM7716968.1"/>
    </source>
</evidence>
<evidence type="ECO:0000259" key="1">
    <source>
        <dbReference type="PROSITE" id="PS50851"/>
    </source>
</evidence>
<comment type="caution">
    <text evidence="2">The sequence shown here is derived from an EMBL/GenBank/DDBJ whole genome shotgun (WGS) entry which is preliminary data.</text>
</comment>
<dbReference type="PROSITE" id="PS50851">
    <property type="entry name" value="CHEW"/>
    <property type="match status" value="1"/>
</dbReference>
<dbReference type="InterPro" id="IPR002545">
    <property type="entry name" value="CheW-lke_dom"/>
</dbReference>
<evidence type="ECO:0000313" key="3">
    <source>
        <dbReference type="Proteomes" id="UP000823485"/>
    </source>
</evidence>
<dbReference type="PANTHER" id="PTHR22617:SF23">
    <property type="entry name" value="CHEMOTAXIS PROTEIN CHEW"/>
    <property type="match status" value="1"/>
</dbReference>
<keyword evidence="3" id="KW-1185">Reference proteome</keyword>
<feature type="domain" description="CheW-like" evidence="1">
    <location>
        <begin position="10"/>
        <end position="145"/>
    </location>
</feature>
<protein>
    <submittedName>
        <fullName evidence="2">Purine-binding chemotaxis protein CheW</fullName>
    </submittedName>
</protein>
<sequence length="145" mass="16232">MGETMETIQQEKYISFAIGEELYGIKINEIKEIIKMQDTTVIPNSKEYIKGVINLRGIVIPVISLRHRFDLPEEKYTKDTRIIVVSYEGEMVGIVVDRVSRVTTFDDLQPSSGDHGNIDKSFISGIGTSGEELVAVLNLNELLGQ</sequence>
<dbReference type="Pfam" id="PF01584">
    <property type="entry name" value="CheW"/>
    <property type="match status" value="1"/>
</dbReference>
<dbReference type="InterPro" id="IPR036061">
    <property type="entry name" value="CheW-like_dom_sf"/>
</dbReference>
<dbReference type="Gene3D" id="2.40.50.180">
    <property type="entry name" value="CheA-289, Domain 4"/>
    <property type="match status" value="1"/>
</dbReference>
<dbReference type="PANTHER" id="PTHR22617">
    <property type="entry name" value="CHEMOTAXIS SENSOR HISTIDINE KINASE-RELATED"/>
    <property type="match status" value="1"/>
</dbReference>
<accession>A0ABS2RDM9</accession>
<dbReference type="SMART" id="SM00260">
    <property type="entry name" value="CheW"/>
    <property type="match status" value="1"/>
</dbReference>
<dbReference type="SUPFAM" id="SSF50341">
    <property type="entry name" value="CheW-like"/>
    <property type="match status" value="1"/>
</dbReference>
<name>A0ABS2RDM9_9BACI</name>
<dbReference type="Gene3D" id="2.30.30.40">
    <property type="entry name" value="SH3 Domains"/>
    <property type="match status" value="1"/>
</dbReference>
<dbReference type="Proteomes" id="UP000823485">
    <property type="component" value="Unassembled WGS sequence"/>
</dbReference>
<gene>
    <name evidence="2" type="ORF">JOC94_003992</name>
</gene>
<reference evidence="2 3" key="1">
    <citation type="submission" date="2021-01" db="EMBL/GenBank/DDBJ databases">
        <title>Genomic Encyclopedia of Type Strains, Phase IV (KMG-IV): sequencing the most valuable type-strain genomes for metagenomic binning, comparative biology and taxonomic classification.</title>
        <authorList>
            <person name="Goeker M."/>
        </authorList>
    </citation>
    <scope>NUCLEOTIDE SEQUENCE [LARGE SCALE GENOMIC DNA]</scope>
    <source>
        <strain evidence="2 3">DSM 105453</strain>
    </source>
</reference>
<proteinExistence type="predicted"/>
<dbReference type="InterPro" id="IPR039315">
    <property type="entry name" value="CheW"/>
</dbReference>
<organism evidence="2 3">
    <name type="scientific">Siminovitchia thermophila</name>
    <dbReference type="NCBI Taxonomy" id="1245522"/>
    <lineage>
        <taxon>Bacteria</taxon>
        <taxon>Bacillati</taxon>
        <taxon>Bacillota</taxon>
        <taxon>Bacilli</taxon>
        <taxon>Bacillales</taxon>
        <taxon>Bacillaceae</taxon>
        <taxon>Siminovitchia</taxon>
    </lineage>
</organism>
<dbReference type="EMBL" id="JAFBFH010000036">
    <property type="protein sequence ID" value="MBM7716968.1"/>
    <property type="molecule type" value="Genomic_DNA"/>
</dbReference>
<dbReference type="RefSeq" id="WP_253191817.1">
    <property type="nucleotide sequence ID" value="NZ_JAFBFH010000036.1"/>
</dbReference>